<evidence type="ECO:0000256" key="3">
    <source>
        <dbReference type="ARBA" id="ARBA00022563"/>
    </source>
</evidence>
<dbReference type="PANTHER" id="PTHR23420:SF0">
    <property type="entry name" value="ADENOSYLHOMOCYSTEINASE"/>
    <property type="match status" value="1"/>
</dbReference>
<dbReference type="AlphaFoldDB" id="A0A1G6DQS1"/>
<dbReference type="GO" id="GO:0004013">
    <property type="term" value="F:adenosylhomocysteinase activity"/>
    <property type="evidence" value="ECO:0007669"/>
    <property type="project" value="TreeGrafter"/>
</dbReference>
<evidence type="ECO:0000256" key="2">
    <source>
        <dbReference type="ARBA" id="ARBA00007122"/>
    </source>
</evidence>
<comment type="similarity">
    <text evidence="2">Belongs to the adenosylhomocysteinase family.</text>
</comment>
<feature type="domain" description="S-adenosyl-L-homocysteine hydrolase NAD binding" evidence="5">
    <location>
        <begin position="165"/>
        <end position="328"/>
    </location>
</feature>
<dbReference type="GO" id="GO:0005829">
    <property type="term" value="C:cytosol"/>
    <property type="evidence" value="ECO:0007669"/>
    <property type="project" value="TreeGrafter"/>
</dbReference>
<dbReference type="InterPro" id="IPR015878">
    <property type="entry name" value="Ado_hCys_hydrolase_NAD-bd"/>
</dbReference>
<gene>
    <name evidence="6" type="ORF">SAMN02982931_03641</name>
</gene>
<dbReference type="OrthoDB" id="9802717at2"/>
<dbReference type="SMART" id="SM00996">
    <property type="entry name" value="AdoHcyase"/>
    <property type="match status" value="1"/>
</dbReference>
<dbReference type="InterPro" id="IPR042172">
    <property type="entry name" value="Adenosylhomocyst_ase-like_sf"/>
</dbReference>
<comment type="cofactor">
    <cofactor evidence="1">
        <name>NAD(+)</name>
        <dbReference type="ChEBI" id="CHEBI:57540"/>
    </cofactor>
</comment>
<accession>A0A1G6DQS1</accession>
<dbReference type="EMBL" id="FMXQ01000008">
    <property type="protein sequence ID" value="SDB47440.1"/>
    <property type="molecule type" value="Genomic_DNA"/>
</dbReference>
<dbReference type="SMART" id="SM00997">
    <property type="entry name" value="AdoHcyase_NAD"/>
    <property type="match status" value="1"/>
</dbReference>
<dbReference type="Gene3D" id="3.40.50.1480">
    <property type="entry name" value="Adenosylhomocysteinase-like"/>
    <property type="match status" value="1"/>
</dbReference>
<dbReference type="SUPFAM" id="SSF52283">
    <property type="entry name" value="Formate/glycerate dehydrogenase catalytic domain-like"/>
    <property type="match status" value="1"/>
</dbReference>
<organism evidence="6 7">
    <name type="scientific">Bauldia litoralis</name>
    <dbReference type="NCBI Taxonomy" id="665467"/>
    <lineage>
        <taxon>Bacteria</taxon>
        <taxon>Pseudomonadati</taxon>
        <taxon>Pseudomonadota</taxon>
        <taxon>Alphaproteobacteria</taxon>
        <taxon>Hyphomicrobiales</taxon>
        <taxon>Kaistiaceae</taxon>
        <taxon>Bauldia</taxon>
    </lineage>
</organism>
<dbReference type="PANTHER" id="PTHR23420">
    <property type="entry name" value="ADENOSYLHOMOCYSTEINASE"/>
    <property type="match status" value="1"/>
</dbReference>
<keyword evidence="3" id="KW-0554">One-carbon metabolism</keyword>
<dbReference type="SUPFAM" id="SSF51735">
    <property type="entry name" value="NAD(P)-binding Rossmann-fold domains"/>
    <property type="match status" value="1"/>
</dbReference>
<dbReference type="Proteomes" id="UP000199071">
    <property type="component" value="Unassembled WGS sequence"/>
</dbReference>
<dbReference type="Pfam" id="PF00670">
    <property type="entry name" value="AdoHcyase_NAD"/>
    <property type="match status" value="1"/>
</dbReference>
<dbReference type="InterPro" id="IPR000043">
    <property type="entry name" value="Adenosylhomocysteinase-like"/>
</dbReference>
<dbReference type="Pfam" id="PF05221">
    <property type="entry name" value="AdoHcyase"/>
    <property type="match status" value="1"/>
</dbReference>
<protein>
    <submittedName>
        <fullName evidence="6">Adenosylhomocysteinase</fullName>
    </submittedName>
</protein>
<evidence type="ECO:0000313" key="7">
    <source>
        <dbReference type="Proteomes" id="UP000199071"/>
    </source>
</evidence>
<dbReference type="InterPro" id="IPR036291">
    <property type="entry name" value="NAD(P)-bd_dom_sf"/>
</dbReference>
<dbReference type="GO" id="GO:0006730">
    <property type="term" value="P:one-carbon metabolic process"/>
    <property type="evidence" value="ECO:0007669"/>
    <property type="project" value="UniProtKB-KW"/>
</dbReference>
<evidence type="ECO:0000259" key="5">
    <source>
        <dbReference type="SMART" id="SM00997"/>
    </source>
</evidence>
<dbReference type="STRING" id="665467.SAMN02982931_03641"/>
<name>A0A1G6DQS1_9HYPH</name>
<reference evidence="6 7" key="1">
    <citation type="submission" date="2016-10" db="EMBL/GenBank/DDBJ databases">
        <authorList>
            <person name="de Groot N.N."/>
        </authorList>
    </citation>
    <scope>NUCLEOTIDE SEQUENCE [LARGE SCALE GENOMIC DNA]</scope>
    <source>
        <strain evidence="6 7">ATCC 35022</strain>
    </source>
</reference>
<keyword evidence="7" id="KW-1185">Reference proteome</keyword>
<sequence length="383" mass="41273">MKTRIDWVRRNCRLLAGIATEFEAAKPFAGKTIGTGIHLEPKTVALILTLQAGGARMVSTGNLNTTQPEAVAYLRDHGVTVIGGPTRNPKEHHESLVAVLAEEPDLILDNGGDLFDLYRQNRYAGLLGGTEETTSGRMRLEPLRDDFRMPILVINDSPIKQFAENEHAVGQSVLESFIRITNRATNGQRITVFGYGACGKGVAANFRNANARVSVVDRDPLKRLQAHLDGHETPPRDAAIASADFIVTVTGGKHVIGPDDLPLFKDGVVLANAGHFPQEIEAARIAGDGTVVERTAYEVGIETLRLADGRTIGIIAEGHMFNLAGPRPMGNSIESMDLGFALQARCLEAIALGKAERDACVVPVPRNIDDRVANAFLDLCYGA</sequence>
<keyword evidence="4" id="KW-0520">NAD</keyword>
<dbReference type="Gene3D" id="3.40.50.720">
    <property type="entry name" value="NAD(P)-binding Rossmann-like Domain"/>
    <property type="match status" value="1"/>
</dbReference>
<evidence type="ECO:0000256" key="1">
    <source>
        <dbReference type="ARBA" id="ARBA00001911"/>
    </source>
</evidence>
<dbReference type="GO" id="GO:0033353">
    <property type="term" value="P:S-adenosylmethionine cycle"/>
    <property type="evidence" value="ECO:0007669"/>
    <property type="project" value="TreeGrafter"/>
</dbReference>
<dbReference type="RefSeq" id="WP_090878931.1">
    <property type="nucleotide sequence ID" value="NZ_FMXQ01000008.1"/>
</dbReference>
<evidence type="ECO:0000256" key="4">
    <source>
        <dbReference type="ARBA" id="ARBA00023027"/>
    </source>
</evidence>
<dbReference type="NCBIfam" id="NF004005">
    <property type="entry name" value="PRK05476.2-3"/>
    <property type="match status" value="1"/>
</dbReference>
<proteinExistence type="inferred from homology"/>
<evidence type="ECO:0000313" key="6">
    <source>
        <dbReference type="EMBL" id="SDB47440.1"/>
    </source>
</evidence>